<evidence type="ECO:0000256" key="1">
    <source>
        <dbReference type="SAM" id="SignalP"/>
    </source>
</evidence>
<dbReference type="EMBL" id="WVTA01000001">
    <property type="protein sequence ID" value="KAK3216562.1"/>
    <property type="molecule type" value="Genomic_DNA"/>
</dbReference>
<evidence type="ECO:0008006" key="4">
    <source>
        <dbReference type="Google" id="ProtNLM"/>
    </source>
</evidence>
<keyword evidence="1" id="KW-0732">Signal</keyword>
<feature type="signal peptide" evidence="1">
    <location>
        <begin position="1"/>
        <end position="17"/>
    </location>
</feature>
<evidence type="ECO:0000313" key="2">
    <source>
        <dbReference type="EMBL" id="KAK3216562.1"/>
    </source>
</evidence>
<evidence type="ECO:0000313" key="3">
    <source>
        <dbReference type="Proteomes" id="UP001280581"/>
    </source>
</evidence>
<proteinExistence type="predicted"/>
<feature type="chain" id="PRO_5042950213" description="Secreted protein" evidence="1">
    <location>
        <begin position="18"/>
        <end position="164"/>
    </location>
</feature>
<accession>A0AAN6RLU4</accession>
<dbReference type="Proteomes" id="UP001280581">
    <property type="component" value="Unassembled WGS sequence"/>
</dbReference>
<keyword evidence="3" id="KW-1185">Reference proteome</keyword>
<dbReference type="AlphaFoldDB" id="A0AAN6RLU4"/>
<name>A0AAN6RLU4_9PLEO</name>
<organism evidence="2 3">
    <name type="scientific">Pseudopithomyces chartarum</name>
    <dbReference type="NCBI Taxonomy" id="1892770"/>
    <lineage>
        <taxon>Eukaryota</taxon>
        <taxon>Fungi</taxon>
        <taxon>Dikarya</taxon>
        <taxon>Ascomycota</taxon>
        <taxon>Pezizomycotina</taxon>
        <taxon>Dothideomycetes</taxon>
        <taxon>Pleosporomycetidae</taxon>
        <taxon>Pleosporales</taxon>
        <taxon>Massarineae</taxon>
        <taxon>Didymosphaeriaceae</taxon>
        <taxon>Pseudopithomyces</taxon>
    </lineage>
</organism>
<protein>
    <recommendedName>
        <fullName evidence="4">Secreted protein</fullName>
    </recommendedName>
</protein>
<reference evidence="2 3" key="1">
    <citation type="submission" date="2021-02" db="EMBL/GenBank/DDBJ databases">
        <title>Genome assembly of Pseudopithomyces chartarum.</title>
        <authorList>
            <person name="Jauregui R."/>
            <person name="Singh J."/>
            <person name="Voisey C."/>
        </authorList>
    </citation>
    <scope>NUCLEOTIDE SEQUENCE [LARGE SCALE GENOMIC DNA]</scope>
    <source>
        <strain evidence="2 3">AGR01</strain>
    </source>
</reference>
<comment type="caution">
    <text evidence="2">The sequence shown here is derived from an EMBL/GenBank/DDBJ whole genome shotgun (WGS) entry which is preliminary data.</text>
</comment>
<sequence length="164" mass="17644">MQLSAILLTFIATTAVANPLPDSNVGYVNTLSARGCFGSGASWGNRQDKARDAAKRACKERLGKPTGYLGNEQRSYCANLGGNVKVNFNIKRIGNSKQSLDFNACYDGLRKEIEGCNHGGRTKYANWEYTSTGPMPILGPAKMTLPVSPGSGIERCQVESMGFV</sequence>
<gene>
    <name evidence="2" type="ORF">GRF29_1g154216</name>
</gene>